<organism evidence="8 9">
    <name type="scientific">Candidatus Cellulosilyticum pullistercoris</name>
    <dbReference type="NCBI Taxonomy" id="2838521"/>
    <lineage>
        <taxon>Bacteria</taxon>
        <taxon>Bacillati</taxon>
        <taxon>Bacillota</taxon>
        <taxon>Clostridia</taxon>
        <taxon>Lachnospirales</taxon>
        <taxon>Cellulosilyticaceae</taxon>
        <taxon>Cellulosilyticum</taxon>
    </lineage>
</organism>
<feature type="transmembrane region" description="Helical" evidence="6">
    <location>
        <begin position="53"/>
        <end position="76"/>
    </location>
</feature>
<dbReference type="InterPro" id="IPR015867">
    <property type="entry name" value="N-reg_PII/ATP_PRibTrfase_C"/>
</dbReference>
<dbReference type="PANTHER" id="PTHR33545">
    <property type="entry name" value="UPF0750 MEMBRANE PROTEIN YITT-RELATED"/>
    <property type="match status" value="1"/>
</dbReference>
<comment type="caution">
    <text evidence="8">The sequence shown here is derived from an EMBL/GenBank/DDBJ whole genome shotgun (WGS) entry which is preliminary data.</text>
</comment>
<dbReference type="InterPro" id="IPR003740">
    <property type="entry name" value="YitT"/>
</dbReference>
<evidence type="ECO:0000256" key="6">
    <source>
        <dbReference type="SAM" id="Phobius"/>
    </source>
</evidence>
<proteinExistence type="predicted"/>
<feature type="transmembrane region" description="Helical" evidence="6">
    <location>
        <begin position="12"/>
        <end position="33"/>
    </location>
</feature>
<evidence type="ECO:0000259" key="7">
    <source>
        <dbReference type="Pfam" id="PF10035"/>
    </source>
</evidence>
<keyword evidence="2" id="KW-1003">Cell membrane</keyword>
<keyword evidence="4 6" id="KW-1133">Transmembrane helix</keyword>
<dbReference type="PIRSF" id="PIRSF006483">
    <property type="entry name" value="Membrane_protein_YitT"/>
    <property type="match status" value="1"/>
</dbReference>
<dbReference type="PANTHER" id="PTHR33545:SF9">
    <property type="entry name" value="UPF0750 MEMBRANE PROTEIN YITE"/>
    <property type="match status" value="1"/>
</dbReference>
<dbReference type="InterPro" id="IPR051461">
    <property type="entry name" value="UPF0750_membrane"/>
</dbReference>
<reference evidence="8" key="1">
    <citation type="journal article" date="2021" name="PeerJ">
        <title>Extensive microbial diversity within the chicken gut microbiome revealed by metagenomics and culture.</title>
        <authorList>
            <person name="Gilroy R."/>
            <person name="Ravi A."/>
            <person name="Getino M."/>
            <person name="Pursley I."/>
            <person name="Horton D.L."/>
            <person name="Alikhan N.F."/>
            <person name="Baker D."/>
            <person name="Gharbi K."/>
            <person name="Hall N."/>
            <person name="Watson M."/>
            <person name="Adriaenssens E.M."/>
            <person name="Foster-Nyarko E."/>
            <person name="Jarju S."/>
            <person name="Secka A."/>
            <person name="Antonio M."/>
            <person name="Oren A."/>
            <person name="Chaudhuri R.R."/>
            <person name="La Ragione R."/>
            <person name="Hildebrand F."/>
            <person name="Pallen M.J."/>
        </authorList>
    </citation>
    <scope>NUCLEOTIDE SEQUENCE</scope>
    <source>
        <strain evidence="8">B5-657</strain>
    </source>
</reference>
<evidence type="ECO:0000313" key="9">
    <source>
        <dbReference type="Proteomes" id="UP000824229"/>
    </source>
</evidence>
<dbReference type="Pfam" id="PF10035">
    <property type="entry name" value="DUF2179"/>
    <property type="match status" value="1"/>
</dbReference>
<gene>
    <name evidence="8" type="ORF">H9872_00015</name>
</gene>
<evidence type="ECO:0000256" key="5">
    <source>
        <dbReference type="ARBA" id="ARBA00023136"/>
    </source>
</evidence>
<feature type="transmembrane region" description="Helical" evidence="6">
    <location>
        <begin position="114"/>
        <end position="137"/>
    </location>
</feature>
<dbReference type="Proteomes" id="UP000824229">
    <property type="component" value="Unassembled WGS sequence"/>
</dbReference>
<feature type="transmembrane region" description="Helical" evidence="6">
    <location>
        <begin position="183"/>
        <end position="206"/>
    </location>
</feature>
<dbReference type="EMBL" id="JAHLFQ010000001">
    <property type="protein sequence ID" value="MBU3803134.1"/>
    <property type="molecule type" value="Genomic_DNA"/>
</dbReference>
<sequence length="294" mass="32022">MKKLFITKKEFLMILLGVTILALGINWFTSPLGLVTGGLSGVTIIVRELSEKILGYGIPLWITNLVLNIPLFIISIKQRGFEFAKKSVWSVGLLSCALWYTGFIPNLLDVQGDLLLGGVFGGAIIGLGIGIVLKAGATTGGTDMLATIIKFKHSRFPIAKVMLGIDGLIILVGMLIFGSMKAMYAIIAVFITSKVITWVLEGLNYAKAAFIMSEKNEEIANAIMHKIPRGVTGIKAKGMYTKADKDMLFVVVSQKEITKLREMVREIDANAFVTIADVREVLGQGFIEEYDSLA</sequence>
<reference evidence="8" key="2">
    <citation type="submission" date="2021-04" db="EMBL/GenBank/DDBJ databases">
        <authorList>
            <person name="Gilroy R."/>
        </authorList>
    </citation>
    <scope>NUCLEOTIDE SEQUENCE</scope>
    <source>
        <strain evidence="8">B5-657</strain>
    </source>
</reference>
<accession>A0A9E2NJX9</accession>
<dbReference type="Pfam" id="PF02588">
    <property type="entry name" value="YitT_membrane"/>
    <property type="match status" value="1"/>
</dbReference>
<evidence type="ECO:0000256" key="1">
    <source>
        <dbReference type="ARBA" id="ARBA00004651"/>
    </source>
</evidence>
<name>A0A9E2NJX9_9FIRM</name>
<evidence type="ECO:0000256" key="4">
    <source>
        <dbReference type="ARBA" id="ARBA00022989"/>
    </source>
</evidence>
<feature type="domain" description="DUF2179" evidence="7">
    <location>
        <begin position="229"/>
        <end position="283"/>
    </location>
</feature>
<keyword evidence="3 6" id="KW-0812">Transmembrane</keyword>
<dbReference type="Gene3D" id="3.30.70.120">
    <property type="match status" value="1"/>
</dbReference>
<evidence type="ECO:0000313" key="8">
    <source>
        <dbReference type="EMBL" id="MBU3803134.1"/>
    </source>
</evidence>
<feature type="transmembrane region" description="Helical" evidence="6">
    <location>
        <begin position="158"/>
        <end position="177"/>
    </location>
</feature>
<evidence type="ECO:0000256" key="3">
    <source>
        <dbReference type="ARBA" id="ARBA00022692"/>
    </source>
</evidence>
<keyword evidence="5 6" id="KW-0472">Membrane</keyword>
<dbReference type="GO" id="GO:0005886">
    <property type="term" value="C:plasma membrane"/>
    <property type="evidence" value="ECO:0007669"/>
    <property type="project" value="UniProtKB-SubCell"/>
</dbReference>
<evidence type="ECO:0000256" key="2">
    <source>
        <dbReference type="ARBA" id="ARBA00022475"/>
    </source>
</evidence>
<comment type="subcellular location">
    <subcellularLocation>
        <location evidence="1">Cell membrane</location>
        <topology evidence="1">Multi-pass membrane protein</topology>
    </subcellularLocation>
</comment>
<protein>
    <submittedName>
        <fullName evidence="8">YitT family protein</fullName>
    </submittedName>
</protein>
<dbReference type="CDD" id="cd16380">
    <property type="entry name" value="YitT_C"/>
    <property type="match status" value="1"/>
</dbReference>
<feature type="transmembrane region" description="Helical" evidence="6">
    <location>
        <begin position="88"/>
        <end position="108"/>
    </location>
</feature>
<dbReference type="AlphaFoldDB" id="A0A9E2NJX9"/>
<dbReference type="InterPro" id="IPR019264">
    <property type="entry name" value="DUF2179"/>
</dbReference>